<dbReference type="Proteomes" id="UP001139264">
    <property type="component" value="Unassembled WGS sequence"/>
</dbReference>
<keyword evidence="6 8" id="KW-0472">Membrane</keyword>
<keyword evidence="3" id="KW-1003">Cell membrane</keyword>
<dbReference type="InterPro" id="IPR049142">
    <property type="entry name" value="MS_channel_1st"/>
</dbReference>
<feature type="compositionally biased region" description="Low complexity" evidence="7">
    <location>
        <begin position="209"/>
        <end position="246"/>
    </location>
</feature>
<accession>A0A9X1M476</accession>
<evidence type="ECO:0000259" key="10">
    <source>
        <dbReference type="Pfam" id="PF21088"/>
    </source>
</evidence>
<evidence type="ECO:0000256" key="7">
    <source>
        <dbReference type="SAM" id="MobiDB-lite"/>
    </source>
</evidence>
<dbReference type="RefSeq" id="WP_227908308.1">
    <property type="nucleotide sequence ID" value="NZ_CP095461.1"/>
</dbReference>
<dbReference type="Pfam" id="PF00924">
    <property type="entry name" value="MS_channel_2nd"/>
    <property type="match status" value="1"/>
</dbReference>
<dbReference type="GO" id="GO:0005886">
    <property type="term" value="C:plasma membrane"/>
    <property type="evidence" value="ECO:0007669"/>
    <property type="project" value="UniProtKB-SubCell"/>
</dbReference>
<feature type="domain" description="Mechanosensitive ion channel MscS" evidence="9">
    <location>
        <begin position="133"/>
        <end position="194"/>
    </location>
</feature>
<evidence type="ECO:0000256" key="4">
    <source>
        <dbReference type="ARBA" id="ARBA00022692"/>
    </source>
</evidence>
<dbReference type="Pfam" id="PF21088">
    <property type="entry name" value="MS_channel_1st"/>
    <property type="match status" value="1"/>
</dbReference>
<evidence type="ECO:0000313" key="12">
    <source>
        <dbReference type="Proteomes" id="UP001139264"/>
    </source>
</evidence>
<evidence type="ECO:0000256" key="2">
    <source>
        <dbReference type="ARBA" id="ARBA00008017"/>
    </source>
</evidence>
<dbReference type="InterPro" id="IPR006685">
    <property type="entry name" value="MscS_channel_2nd"/>
</dbReference>
<evidence type="ECO:0000256" key="5">
    <source>
        <dbReference type="ARBA" id="ARBA00022989"/>
    </source>
</evidence>
<feature type="transmembrane region" description="Helical" evidence="8">
    <location>
        <begin position="84"/>
        <end position="106"/>
    </location>
</feature>
<evidence type="ECO:0000256" key="8">
    <source>
        <dbReference type="SAM" id="Phobius"/>
    </source>
</evidence>
<dbReference type="InterPro" id="IPR023408">
    <property type="entry name" value="MscS_beta-dom_sf"/>
</dbReference>
<dbReference type="SUPFAM" id="SSF50182">
    <property type="entry name" value="Sm-like ribonucleoproteins"/>
    <property type="match status" value="1"/>
</dbReference>
<dbReference type="Gene3D" id="1.10.287.1260">
    <property type="match status" value="1"/>
</dbReference>
<dbReference type="SUPFAM" id="SSF82861">
    <property type="entry name" value="Mechanosensitive channel protein MscS (YggB), transmembrane region"/>
    <property type="match status" value="1"/>
</dbReference>
<dbReference type="PANTHER" id="PTHR30460:SF0">
    <property type="entry name" value="MODERATE CONDUCTANCE MECHANOSENSITIVE CHANNEL YBIO"/>
    <property type="match status" value="1"/>
</dbReference>
<feature type="domain" description="Mechanosensitive ion channel transmembrane helices 2/3" evidence="10">
    <location>
        <begin position="92"/>
        <end position="130"/>
    </location>
</feature>
<organism evidence="11 12">
    <name type="scientific">Arthrobacter gengyunqii</name>
    <dbReference type="NCBI Taxonomy" id="2886940"/>
    <lineage>
        <taxon>Bacteria</taxon>
        <taxon>Bacillati</taxon>
        <taxon>Actinomycetota</taxon>
        <taxon>Actinomycetes</taxon>
        <taxon>Micrococcales</taxon>
        <taxon>Micrococcaceae</taxon>
        <taxon>Arthrobacter</taxon>
    </lineage>
</organism>
<gene>
    <name evidence="11" type="ORF">LJ751_11735</name>
</gene>
<evidence type="ECO:0000256" key="1">
    <source>
        <dbReference type="ARBA" id="ARBA00004651"/>
    </source>
</evidence>
<dbReference type="GO" id="GO:0008381">
    <property type="term" value="F:mechanosensitive monoatomic ion channel activity"/>
    <property type="evidence" value="ECO:0007669"/>
    <property type="project" value="InterPro"/>
</dbReference>
<dbReference type="PANTHER" id="PTHR30460">
    <property type="entry name" value="MODERATE CONDUCTANCE MECHANOSENSITIVE CHANNEL YBIO"/>
    <property type="match status" value="1"/>
</dbReference>
<feature type="transmembrane region" description="Helical" evidence="8">
    <location>
        <begin position="22"/>
        <end position="43"/>
    </location>
</feature>
<protein>
    <submittedName>
        <fullName evidence="11">Mechanosensitive ion channel family protein</fullName>
    </submittedName>
</protein>
<feature type="transmembrane region" description="Helical" evidence="8">
    <location>
        <begin position="112"/>
        <end position="130"/>
    </location>
</feature>
<comment type="subcellular location">
    <subcellularLocation>
        <location evidence="1">Cell membrane</location>
        <topology evidence="1">Multi-pass membrane protein</topology>
    </subcellularLocation>
</comment>
<keyword evidence="5 8" id="KW-1133">Transmembrane helix</keyword>
<dbReference type="EMBL" id="JAJFZP010000009">
    <property type="protein sequence ID" value="MCC3270019.1"/>
    <property type="molecule type" value="Genomic_DNA"/>
</dbReference>
<comment type="similarity">
    <text evidence="2">Belongs to the MscS (TC 1.A.23) family.</text>
</comment>
<dbReference type="Gene3D" id="2.30.30.60">
    <property type="match status" value="1"/>
</dbReference>
<dbReference type="InterPro" id="IPR011014">
    <property type="entry name" value="MscS_channel_TM-2"/>
</dbReference>
<keyword evidence="4 8" id="KW-0812">Transmembrane</keyword>
<proteinExistence type="inferred from homology"/>
<dbReference type="InterPro" id="IPR010920">
    <property type="entry name" value="LSM_dom_sf"/>
</dbReference>
<sequence length="246" mass="26216">MLTAAEIDTPSVPIEDFDWTGLIQAGFIILTGLLLWTAARFLINRVVQRAQKGYALFSSSKLKWAQPVMRTLDKKRRAQRADTIGALLRSAVSLFIWTTVIIMVLKAVGIDVAPLIASVGIVGITLGFGARELIRDALAGFFITIEDQYGIGDVIEVGDTIGTVQSVGIRITRMVDDRGVIWYIRNGELAKVGNRSQGNYREPQEVPEEGPAAGNAASGNAAAVPAEAAPATAPAAPTASTKGKQL</sequence>
<evidence type="ECO:0000256" key="3">
    <source>
        <dbReference type="ARBA" id="ARBA00022475"/>
    </source>
</evidence>
<dbReference type="InterPro" id="IPR045276">
    <property type="entry name" value="YbiO_bact"/>
</dbReference>
<name>A0A9X1M476_9MICC</name>
<comment type="caution">
    <text evidence="11">The sequence shown here is derived from an EMBL/GenBank/DDBJ whole genome shotgun (WGS) entry which is preliminary data.</text>
</comment>
<evidence type="ECO:0000256" key="6">
    <source>
        <dbReference type="ARBA" id="ARBA00023136"/>
    </source>
</evidence>
<evidence type="ECO:0000313" key="11">
    <source>
        <dbReference type="EMBL" id="MCC3270019.1"/>
    </source>
</evidence>
<evidence type="ECO:0000259" key="9">
    <source>
        <dbReference type="Pfam" id="PF00924"/>
    </source>
</evidence>
<dbReference type="AlphaFoldDB" id="A0A9X1M476"/>
<feature type="region of interest" description="Disordered" evidence="7">
    <location>
        <begin position="194"/>
        <end position="246"/>
    </location>
</feature>
<reference evidence="11" key="1">
    <citation type="submission" date="2021-10" db="EMBL/GenBank/DDBJ databases">
        <title>Novel species in genus Arthrobacter.</title>
        <authorList>
            <person name="Liu Y."/>
        </authorList>
    </citation>
    <scope>NUCLEOTIDE SEQUENCE</scope>
    <source>
        <strain evidence="11">Zg-Y809</strain>
    </source>
</reference>